<name>A0AAJ1RAX4_9LACO</name>
<dbReference type="Pfam" id="PF02826">
    <property type="entry name" value="2-Hacid_dh_C"/>
    <property type="match status" value="1"/>
</dbReference>
<evidence type="ECO:0000256" key="3">
    <source>
        <dbReference type="ARBA" id="ARBA00023027"/>
    </source>
</evidence>
<dbReference type="PANTHER" id="PTHR43026">
    <property type="entry name" value="2-HYDROXYACID DEHYDROGENASE HOMOLOG 1-RELATED"/>
    <property type="match status" value="1"/>
</dbReference>
<evidence type="ECO:0000256" key="2">
    <source>
        <dbReference type="ARBA" id="ARBA00023002"/>
    </source>
</evidence>
<dbReference type="AlphaFoldDB" id="A0AAJ1RAX4"/>
<reference evidence="7" key="1">
    <citation type="submission" date="2019-01" db="EMBL/GenBank/DDBJ databases">
        <title>Oenococcus sicerae UCMA17102.</title>
        <authorList>
            <person name="Cousin F.J."/>
            <person name="Le Guellec R."/>
            <person name="Cretenet M."/>
        </authorList>
    </citation>
    <scope>NUCLEOTIDE SEQUENCE</scope>
    <source>
        <strain evidence="7">UCMA17102</strain>
    </source>
</reference>
<dbReference type="Gene3D" id="3.40.50.720">
    <property type="entry name" value="NAD(P)-binding Rossmann-like Domain"/>
    <property type="match status" value="2"/>
</dbReference>
<keyword evidence="3" id="KW-0520">NAD</keyword>
<dbReference type="InterPro" id="IPR029753">
    <property type="entry name" value="D-isomer_DH_CS"/>
</dbReference>
<dbReference type="SUPFAM" id="SSF51735">
    <property type="entry name" value="NAD(P)-binding Rossmann-fold domains"/>
    <property type="match status" value="1"/>
</dbReference>
<organism evidence="7 8">
    <name type="scientific">Oenococcus sicerae</name>
    <dbReference type="NCBI Taxonomy" id="2203724"/>
    <lineage>
        <taxon>Bacteria</taxon>
        <taxon>Bacillati</taxon>
        <taxon>Bacillota</taxon>
        <taxon>Bacilli</taxon>
        <taxon>Lactobacillales</taxon>
        <taxon>Lactobacillaceae</taxon>
        <taxon>Oenococcus</taxon>
    </lineage>
</organism>
<feature type="domain" description="D-isomer specific 2-hydroxyacid dehydrogenase catalytic" evidence="5">
    <location>
        <begin position="22"/>
        <end position="322"/>
    </location>
</feature>
<evidence type="ECO:0000256" key="4">
    <source>
        <dbReference type="RuleBase" id="RU003719"/>
    </source>
</evidence>
<keyword evidence="2 4" id="KW-0560">Oxidoreductase</keyword>
<sequence length="325" mass="36052">MYAVLGDELPYIEKFAAVTGQQITKLTDYLSLDNVQLAKGYDAVVTQQTFDIPDAVYARLAEFGIKQITLRQVGYDILNIQAIHKAGLRASNVAAYSPRAIAEYTLTQLMNLIRHNKKYYRTTTAGDWTWKVGGQAKEIHELTVAVIGAGRIGSALAEMLHALGAKVLAVDPVYHAQNEAFLDYVSLDEALKEADVISFHTPLNDQTRGMANDAFFKKIQKKAYILNFARGPLIETEALLKNLRSDKLAGAALDVLPNENDFMNRVQDPKTVPADVQELMAMDNVLLSPHVAFYSDLAIKNMVEISLKDAVALAQGERIENEIFY</sequence>
<evidence type="ECO:0000313" key="8">
    <source>
        <dbReference type="Proteomes" id="UP001167919"/>
    </source>
</evidence>
<dbReference type="GO" id="GO:0051287">
    <property type="term" value="F:NAD binding"/>
    <property type="evidence" value="ECO:0007669"/>
    <property type="project" value="InterPro"/>
</dbReference>
<dbReference type="Pfam" id="PF00389">
    <property type="entry name" value="2-Hacid_dh"/>
    <property type="match status" value="1"/>
</dbReference>
<accession>A0AAJ1RAX4</accession>
<feature type="domain" description="D-isomer specific 2-hydroxyacid dehydrogenase NAD-binding" evidence="6">
    <location>
        <begin position="107"/>
        <end position="292"/>
    </location>
</feature>
<proteinExistence type="inferred from homology"/>
<evidence type="ECO:0000259" key="5">
    <source>
        <dbReference type="Pfam" id="PF00389"/>
    </source>
</evidence>
<evidence type="ECO:0000259" key="6">
    <source>
        <dbReference type="Pfam" id="PF02826"/>
    </source>
</evidence>
<dbReference type="SUPFAM" id="SSF52283">
    <property type="entry name" value="Formate/glycerate dehydrogenase catalytic domain-like"/>
    <property type="match status" value="1"/>
</dbReference>
<dbReference type="GO" id="GO:0008720">
    <property type="term" value="F:D-lactate dehydrogenase (NAD+) activity"/>
    <property type="evidence" value="ECO:0007669"/>
    <property type="project" value="TreeGrafter"/>
</dbReference>
<dbReference type="InterPro" id="IPR058205">
    <property type="entry name" value="D-LDH-like"/>
</dbReference>
<dbReference type="CDD" id="cd12186">
    <property type="entry name" value="LDH"/>
    <property type="match status" value="1"/>
</dbReference>
<evidence type="ECO:0000313" key="7">
    <source>
        <dbReference type="EMBL" id="MDN6900440.1"/>
    </source>
</evidence>
<dbReference type="InterPro" id="IPR006140">
    <property type="entry name" value="D-isomer_DH_NAD-bd"/>
</dbReference>
<dbReference type="PANTHER" id="PTHR43026:SF1">
    <property type="entry name" value="2-HYDROXYACID DEHYDROGENASE HOMOLOG 1-RELATED"/>
    <property type="match status" value="1"/>
</dbReference>
<protein>
    <submittedName>
        <fullName evidence="7">D-2-hydroxyacid dehydrogenase</fullName>
    </submittedName>
</protein>
<dbReference type="InterPro" id="IPR036291">
    <property type="entry name" value="NAD(P)-bd_dom_sf"/>
</dbReference>
<evidence type="ECO:0000256" key="1">
    <source>
        <dbReference type="ARBA" id="ARBA00005854"/>
    </source>
</evidence>
<dbReference type="Proteomes" id="UP001167919">
    <property type="component" value="Unassembled WGS sequence"/>
</dbReference>
<comment type="similarity">
    <text evidence="1 4">Belongs to the D-isomer specific 2-hydroxyacid dehydrogenase family.</text>
</comment>
<gene>
    <name evidence="7" type="ORF">EVC35_05405</name>
</gene>
<comment type="caution">
    <text evidence="7">The sequence shown here is derived from an EMBL/GenBank/DDBJ whole genome shotgun (WGS) entry which is preliminary data.</text>
</comment>
<dbReference type="EMBL" id="SDWY01000003">
    <property type="protein sequence ID" value="MDN6900440.1"/>
    <property type="molecule type" value="Genomic_DNA"/>
</dbReference>
<dbReference type="PROSITE" id="PS00670">
    <property type="entry name" value="D_2_HYDROXYACID_DH_2"/>
    <property type="match status" value="1"/>
</dbReference>
<dbReference type="InterPro" id="IPR006139">
    <property type="entry name" value="D-isomer_2_OHA_DH_cat_dom"/>
</dbReference>